<organism evidence="2">
    <name type="scientific">Trepomonas sp. PC1</name>
    <dbReference type="NCBI Taxonomy" id="1076344"/>
    <lineage>
        <taxon>Eukaryota</taxon>
        <taxon>Metamonada</taxon>
        <taxon>Diplomonadida</taxon>
        <taxon>Hexamitidae</taxon>
        <taxon>Hexamitinae</taxon>
        <taxon>Trepomonas</taxon>
    </lineage>
</organism>
<keyword evidence="1" id="KW-0175">Coiled coil</keyword>
<reference evidence="2" key="1">
    <citation type="submission" date="2015-07" db="EMBL/GenBank/DDBJ databases">
        <title>Adaptation to a free-living lifestyle via gene acquisitions in the diplomonad Trepomonas sp. PC1.</title>
        <authorList>
            <person name="Xu F."/>
            <person name="Jerlstrom-Hultqvist J."/>
            <person name="Kolisko M."/>
            <person name="Simpson A.G.B."/>
            <person name="Roger A.J."/>
            <person name="Svard S.G."/>
            <person name="Andersson J.O."/>
        </authorList>
    </citation>
    <scope>NUCLEOTIDE SEQUENCE</scope>
    <source>
        <strain evidence="2">PC1</strain>
    </source>
</reference>
<evidence type="ECO:0000313" key="2">
    <source>
        <dbReference type="EMBL" id="JAP88957.1"/>
    </source>
</evidence>
<feature type="non-terminal residue" evidence="2">
    <location>
        <position position="1"/>
    </location>
</feature>
<accession>A0A146JWX3</accession>
<feature type="coiled-coil region" evidence="1">
    <location>
        <begin position="198"/>
        <end position="258"/>
    </location>
</feature>
<gene>
    <name evidence="2" type="ORF">TPC1_31548</name>
</gene>
<feature type="non-terminal residue" evidence="2">
    <location>
        <position position="344"/>
    </location>
</feature>
<dbReference type="EMBL" id="GDID01007649">
    <property type="protein sequence ID" value="JAP88957.1"/>
    <property type="molecule type" value="Transcribed_RNA"/>
</dbReference>
<proteinExistence type="predicted"/>
<protein>
    <submittedName>
        <fullName evidence="2">Uncharacterized protein</fullName>
    </submittedName>
</protein>
<evidence type="ECO:0000256" key="1">
    <source>
        <dbReference type="SAM" id="Coils"/>
    </source>
</evidence>
<name>A0A146JWX3_9EUKA</name>
<dbReference type="AlphaFoldDB" id="A0A146JWX3"/>
<sequence>QSVKNEIPIKSELNCVQQSINQVANDMNTRQTFSKRTIKPLNENLVQQDVFHVMYKQTEHSLQFIDFIDQKKMYDRNLIACYEELSLLFSTQQQFKQIQLSRHQNSYAMIQAQTTELLTDQFSSLETLAENCFQIVFHDQLAVQTEFLVESALIMHTLAQLAEQNVYRDQFSQNTQQETEFLQQIQQKQEQIDGEMVLETVQAKIVTQKNELNLQKEETKQIKLESDILMEKENLEQIKLQNKMNDLYQNENDELTKRQGLILMPKDNQAQFVRVEQKMQSKQATRRVLDKQQILQVFSKYLVRKHGGTADQYLNDHTILDDLVKNDKSFPWQEIATEVNLDRW</sequence>